<dbReference type="Pfam" id="PF24333">
    <property type="entry name" value="DUF7501"/>
    <property type="match status" value="1"/>
</dbReference>
<protein>
    <submittedName>
        <fullName evidence="1">Uncharacterized protein</fullName>
    </submittedName>
</protein>
<comment type="caution">
    <text evidence="1">The sequence shown here is derived from an EMBL/GenBank/DDBJ whole genome shotgun (WGS) entry which is preliminary data.</text>
</comment>
<dbReference type="EMBL" id="BMOQ01000004">
    <property type="protein sequence ID" value="GGN15325.1"/>
    <property type="molecule type" value="Genomic_DNA"/>
</dbReference>
<dbReference type="RefSeq" id="WP_188878059.1">
    <property type="nucleotide sequence ID" value="NZ_BMOQ01000004.1"/>
</dbReference>
<evidence type="ECO:0000313" key="1">
    <source>
        <dbReference type="EMBL" id="GGN15325.1"/>
    </source>
</evidence>
<dbReference type="Proteomes" id="UP000608850">
    <property type="component" value="Unassembled WGS sequence"/>
</dbReference>
<accession>A0A830GAK0</accession>
<sequence length="62" mass="6851">MTDADPTDVDWEDPERCPWCGAAVRDGGAGFIEHVEEHPDCAAAFETWRENIADDIGGEWTS</sequence>
<organism evidence="1 2">
    <name type="scientific">Halarchaeum nitratireducens</name>
    <dbReference type="NCBI Taxonomy" id="489913"/>
    <lineage>
        <taxon>Archaea</taxon>
        <taxon>Methanobacteriati</taxon>
        <taxon>Methanobacteriota</taxon>
        <taxon>Stenosarchaea group</taxon>
        <taxon>Halobacteria</taxon>
        <taxon>Halobacteriales</taxon>
        <taxon>Halobacteriaceae</taxon>
    </lineage>
</organism>
<dbReference type="OrthoDB" id="179461at2157"/>
<evidence type="ECO:0000313" key="2">
    <source>
        <dbReference type="Proteomes" id="UP000608850"/>
    </source>
</evidence>
<dbReference type="InterPro" id="IPR055924">
    <property type="entry name" value="DUF7501"/>
</dbReference>
<keyword evidence="2" id="KW-1185">Reference proteome</keyword>
<gene>
    <name evidence="1" type="ORF">GCM10009021_14570</name>
</gene>
<name>A0A830GAK0_9EURY</name>
<dbReference type="AlphaFoldDB" id="A0A830GAK0"/>
<proteinExistence type="predicted"/>
<reference evidence="1 2" key="1">
    <citation type="journal article" date="2019" name="Int. J. Syst. Evol. Microbiol.">
        <title>The Global Catalogue of Microorganisms (GCM) 10K type strain sequencing project: providing services to taxonomists for standard genome sequencing and annotation.</title>
        <authorList>
            <consortium name="The Broad Institute Genomics Platform"/>
            <consortium name="The Broad Institute Genome Sequencing Center for Infectious Disease"/>
            <person name="Wu L."/>
            <person name="Ma J."/>
        </authorList>
    </citation>
    <scope>NUCLEOTIDE SEQUENCE [LARGE SCALE GENOMIC DNA]</scope>
    <source>
        <strain evidence="1 2">JCM 16331</strain>
    </source>
</reference>